<dbReference type="EMBL" id="JAHCLR010000022">
    <property type="protein sequence ID" value="MBS9534381.1"/>
    <property type="molecule type" value="Genomic_DNA"/>
</dbReference>
<name>A0ABS5RLM3_9MYCO</name>
<evidence type="ECO:0000313" key="1">
    <source>
        <dbReference type="EMBL" id="MBS9534381.1"/>
    </source>
</evidence>
<accession>A0ABS5RLM3</accession>
<sequence length="172" mass="18778">MSTGKVRTQIIGAAGEVLVTYKLLKHGIDSARMTTDSGIDLVMYVPGVNRAATIQVKALWEPVPAGGKGPLSYGWVFSPAYEADWLALVDVAGNRAWLLEMVRARELAQQKPESGKWRIYWYPDDSAVEGDARRESEMAAFEIETVLKRIAASRDVVPEDVGPAGSSQCPAR</sequence>
<keyword evidence="2" id="KW-1185">Reference proteome</keyword>
<gene>
    <name evidence="1" type="ORF">KIH27_12380</name>
</gene>
<evidence type="ECO:0008006" key="3">
    <source>
        <dbReference type="Google" id="ProtNLM"/>
    </source>
</evidence>
<proteinExistence type="predicted"/>
<protein>
    <recommendedName>
        <fullName evidence="3">DUF4365 domain-containing protein</fullName>
    </recommendedName>
</protein>
<dbReference type="Proteomes" id="UP001519535">
    <property type="component" value="Unassembled WGS sequence"/>
</dbReference>
<evidence type="ECO:0000313" key="2">
    <source>
        <dbReference type="Proteomes" id="UP001519535"/>
    </source>
</evidence>
<comment type="caution">
    <text evidence="1">The sequence shown here is derived from an EMBL/GenBank/DDBJ whole genome shotgun (WGS) entry which is preliminary data.</text>
</comment>
<organism evidence="1 2">
    <name type="scientific">Mycolicibacter acidiphilus</name>
    <dbReference type="NCBI Taxonomy" id="2835306"/>
    <lineage>
        <taxon>Bacteria</taxon>
        <taxon>Bacillati</taxon>
        <taxon>Actinomycetota</taxon>
        <taxon>Actinomycetes</taxon>
        <taxon>Mycobacteriales</taxon>
        <taxon>Mycobacteriaceae</taxon>
        <taxon>Mycolicibacter</taxon>
    </lineage>
</organism>
<reference evidence="1 2" key="1">
    <citation type="submission" date="2021-05" db="EMBL/GenBank/DDBJ databases">
        <title>Mycobacterium acidophilum sp. nov., an extremely acid-tolerant member of the genus Mycobacterium.</title>
        <authorList>
            <person name="Xia J."/>
        </authorList>
    </citation>
    <scope>NUCLEOTIDE SEQUENCE [LARGE SCALE GENOMIC DNA]</scope>
    <source>
        <strain evidence="1 2">M1</strain>
    </source>
</reference>
<dbReference type="RefSeq" id="WP_214093247.1">
    <property type="nucleotide sequence ID" value="NZ_JAHCLR010000022.1"/>
</dbReference>